<protein>
    <recommendedName>
        <fullName evidence="5">CDP-diacylglycerol--serine O-phosphatidyltransferase</fullName>
        <ecNumber evidence="4">2.7.8.8</ecNumber>
    </recommendedName>
    <alternativeName>
        <fullName evidence="14">Phosphatidylserine synthase</fullName>
    </alternativeName>
</protein>
<dbReference type="PANTHER" id="PTHR14269">
    <property type="entry name" value="CDP-DIACYLGLYCEROL--GLYCEROL-3-PHOSPHATE 3-PHOSPHATIDYLTRANSFERASE-RELATED"/>
    <property type="match status" value="1"/>
</dbReference>
<organism evidence="17 18">
    <name type="scientific">SAR92 clade bacterium H455</name>
    <dbReference type="NCBI Taxonomy" id="2974818"/>
    <lineage>
        <taxon>Bacteria</taxon>
        <taxon>Pseudomonadati</taxon>
        <taxon>Pseudomonadota</taxon>
        <taxon>Gammaproteobacteria</taxon>
        <taxon>Cellvibrionales</taxon>
        <taxon>Porticoccaceae</taxon>
        <taxon>SAR92 clade</taxon>
    </lineage>
</organism>
<feature type="transmembrane region" description="Helical" evidence="16">
    <location>
        <begin position="117"/>
        <end position="136"/>
    </location>
</feature>
<comment type="similarity">
    <text evidence="3 15">Belongs to the CDP-alcohol phosphatidyltransferase class-I family.</text>
</comment>
<evidence type="ECO:0000256" key="9">
    <source>
        <dbReference type="ARBA" id="ARBA00022989"/>
    </source>
</evidence>
<dbReference type="PANTHER" id="PTHR14269:SF61">
    <property type="entry name" value="CDP-DIACYLGLYCEROL--SERINE O-PHOSPHATIDYLTRANSFERASE"/>
    <property type="match status" value="1"/>
</dbReference>
<reference evidence="17" key="1">
    <citation type="submission" date="2022-08" db="EMBL/GenBank/DDBJ databases">
        <title>Catabolic pathway analysis in culturable SAR92 clade bacteria reveals their overlooked roles in DMSP degradation in coastal seas.</title>
        <authorList>
            <person name="He X."/>
            <person name="Zhang X."/>
            <person name="Zhang Y."/>
        </authorList>
    </citation>
    <scope>NUCLEOTIDE SEQUENCE</scope>
    <source>
        <strain evidence="17">H455</strain>
    </source>
</reference>
<dbReference type="InterPro" id="IPR048254">
    <property type="entry name" value="CDP_ALCOHOL_P_TRANSF_CS"/>
</dbReference>
<accession>A0ABY5TPS1</accession>
<keyword evidence="6" id="KW-0444">Lipid biosynthesis</keyword>
<evidence type="ECO:0000256" key="16">
    <source>
        <dbReference type="SAM" id="Phobius"/>
    </source>
</evidence>
<name>A0ABY5TPS1_9GAMM</name>
<evidence type="ECO:0000256" key="8">
    <source>
        <dbReference type="ARBA" id="ARBA00022692"/>
    </source>
</evidence>
<feature type="transmembrane region" description="Helical" evidence="16">
    <location>
        <begin position="233"/>
        <end position="250"/>
    </location>
</feature>
<dbReference type="NCBIfam" id="TIGR00473">
    <property type="entry name" value="pssA"/>
    <property type="match status" value="1"/>
</dbReference>
<feature type="transmembrane region" description="Helical" evidence="16">
    <location>
        <begin position="210"/>
        <end position="227"/>
    </location>
</feature>
<evidence type="ECO:0000313" key="17">
    <source>
        <dbReference type="EMBL" id="UVW34466.1"/>
    </source>
</evidence>
<feature type="transmembrane region" description="Helical" evidence="16">
    <location>
        <begin position="148"/>
        <end position="169"/>
    </location>
</feature>
<evidence type="ECO:0000256" key="14">
    <source>
        <dbReference type="ARBA" id="ARBA00032361"/>
    </source>
</evidence>
<comment type="subcellular location">
    <subcellularLocation>
        <location evidence="2">Endomembrane system</location>
        <topology evidence="2">Multi-pass membrane protein</topology>
    </subcellularLocation>
</comment>
<gene>
    <name evidence="17" type="primary">pssA</name>
    <name evidence="17" type="ORF">NYF23_10650</name>
</gene>
<proteinExistence type="inferred from homology"/>
<dbReference type="EC" id="2.7.8.8" evidence="4"/>
<dbReference type="InterPro" id="IPR000462">
    <property type="entry name" value="CDP-OH_P_trans"/>
</dbReference>
<evidence type="ECO:0000256" key="2">
    <source>
        <dbReference type="ARBA" id="ARBA00004127"/>
    </source>
</evidence>
<keyword evidence="11 16" id="KW-0472">Membrane</keyword>
<dbReference type="InterPro" id="IPR004533">
    <property type="entry name" value="CDP-diaglyc--ser_O-PTrfase"/>
</dbReference>
<dbReference type="Gene3D" id="1.20.120.1760">
    <property type="match status" value="1"/>
</dbReference>
<evidence type="ECO:0000256" key="3">
    <source>
        <dbReference type="ARBA" id="ARBA00010441"/>
    </source>
</evidence>
<keyword evidence="13" id="KW-1208">Phospholipid metabolism</keyword>
<dbReference type="InterPro" id="IPR050324">
    <property type="entry name" value="CDP-alcohol_PTase-I"/>
</dbReference>
<dbReference type="InterPro" id="IPR043130">
    <property type="entry name" value="CDP-OH_PTrfase_TM_dom"/>
</dbReference>
<dbReference type="Pfam" id="PF01066">
    <property type="entry name" value="CDP-OH_P_transf"/>
    <property type="match status" value="1"/>
</dbReference>
<evidence type="ECO:0000256" key="10">
    <source>
        <dbReference type="ARBA" id="ARBA00023098"/>
    </source>
</evidence>
<evidence type="ECO:0000256" key="1">
    <source>
        <dbReference type="ARBA" id="ARBA00000287"/>
    </source>
</evidence>
<evidence type="ECO:0000313" key="18">
    <source>
        <dbReference type="Proteomes" id="UP001059934"/>
    </source>
</evidence>
<evidence type="ECO:0000256" key="12">
    <source>
        <dbReference type="ARBA" id="ARBA00023209"/>
    </source>
</evidence>
<dbReference type="EMBL" id="CP103416">
    <property type="protein sequence ID" value="UVW34466.1"/>
    <property type="molecule type" value="Genomic_DNA"/>
</dbReference>
<evidence type="ECO:0000256" key="6">
    <source>
        <dbReference type="ARBA" id="ARBA00022516"/>
    </source>
</evidence>
<evidence type="ECO:0000256" key="13">
    <source>
        <dbReference type="ARBA" id="ARBA00023264"/>
    </source>
</evidence>
<dbReference type="PROSITE" id="PS00379">
    <property type="entry name" value="CDP_ALCOHOL_P_TRANSF"/>
    <property type="match status" value="1"/>
</dbReference>
<keyword evidence="18" id="KW-1185">Reference proteome</keyword>
<feature type="transmembrane region" description="Helical" evidence="16">
    <location>
        <begin position="175"/>
        <end position="198"/>
    </location>
</feature>
<feature type="transmembrane region" description="Helical" evidence="16">
    <location>
        <begin position="29"/>
        <end position="49"/>
    </location>
</feature>
<comment type="catalytic activity">
    <reaction evidence="1">
        <text>a CDP-1,2-diacyl-sn-glycerol + L-serine = a 1,2-diacyl-sn-glycero-3-phospho-L-serine + CMP + H(+)</text>
        <dbReference type="Rhea" id="RHEA:16913"/>
        <dbReference type="ChEBI" id="CHEBI:15378"/>
        <dbReference type="ChEBI" id="CHEBI:33384"/>
        <dbReference type="ChEBI" id="CHEBI:57262"/>
        <dbReference type="ChEBI" id="CHEBI:58332"/>
        <dbReference type="ChEBI" id="CHEBI:60377"/>
        <dbReference type="EC" id="2.7.8.8"/>
    </reaction>
</comment>
<keyword evidence="7 15" id="KW-0808">Transferase</keyword>
<dbReference type="GO" id="GO:0003882">
    <property type="term" value="F:CDP-diacylglycerol-serine O-phosphatidyltransferase activity"/>
    <property type="evidence" value="ECO:0007669"/>
    <property type="project" value="UniProtKB-EC"/>
</dbReference>
<evidence type="ECO:0000256" key="11">
    <source>
        <dbReference type="ARBA" id="ARBA00023136"/>
    </source>
</evidence>
<evidence type="ECO:0000256" key="4">
    <source>
        <dbReference type="ARBA" id="ARBA00013174"/>
    </source>
</evidence>
<keyword evidence="9 16" id="KW-1133">Transmembrane helix</keyword>
<sequence length="264" mass="28019">MIKKSDTPENVVNLKTPAADDVPARRKGIYLLPNLLTTGALFCGFYAVLSGFSGNYEWAAMAIFAAMLFDGLDGRVARMTNTQSDFGVQYDSLSDMVSFGVAPAVVAYGWGVSDLGTVGLAAAFVYASCAALRLARFNVQAESSDNKTFTGLPSPVAAALLAGFIWSAYELDASFWLSVTGALLTATAGLLMVSNLSYPSFKEIDLRGKVPFMVILSVVMGFVVITIDPPRILFAIAAVFSFSAPVIWLLNKLGYAGSKPADDA</sequence>
<keyword evidence="10" id="KW-0443">Lipid metabolism</keyword>
<keyword evidence="12" id="KW-0594">Phospholipid biosynthesis</keyword>
<evidence type="ECO:0000256" key="15">
    <source>
        <dbReference type="RuleBase" id="RU003750"/>
    </source>
</evidence>
<evidence type="ECO:0000256" key="7">
    <source>
        <dbReference type="ARBA" id="ARBA00022679"/>
    </source>
</evidence>
<keyword evidence="8 16" id="KW-0812">Transmembrane</keyword>
<dbReference type="Proteomes" id="UP001059934">
    <property type="component" value="Chromosome"/>
</dbReference>
<evidence type="ECO:0000256" key="5">
    <source>
        <dbReference type="ARBA" id="ARBA00017171"/>
    </source>
</evidence>